<evidence type="ECO:0000256" key="3">
    <source>
        <dbReference type="ARBA" id="ARBA00043088"/>
    </source>
</evidence>
<organism evidence="6 7">
    <name type="scientific">Schizopora paradoxa</name>
    <dbReference type="NCBI Taxonomy" id="27342"/>
    <lineage>
        <taxon>Eukaryota</taxon>
        <taxon>Fungi</taxon>
        <taxon>Dikarya</taxon>
        <taxon>Basidiomycota</taxon>
        <taxon>Agaricomycotina</taxon>
        <taxon>Agaricomycetes</taxon>
        <taxon>Hymenochaetales</taxon>
        <taxon>Schizoporaceae</taxon>
        <taxon>Schizopora</taxon>
    </lineage>
</organism>
<evidence type="ECO:0000256" key="2">
    <source>
        <dbReference type="ARBA" id="ARBA00023002"/>
    </source>
</evidence>
<dbReference type="InterPro" id="IPR013149">
    <property type="entry name" value="ADH-like_C"/>
</dbReference>
<evidence type="ECO:0000313" key="7">
    <source>
        <dbReference type="Proteomes" id="UP000053477"/>
    </source>
</evidence>
<feature type="domain" description="Enoyl reductase (ER)" evidence="5">
    <location>
        <begin position="16"/>
        <end position="337"/>
    </location>
</feature>
<dbReference type="OrthoDB" id="48317at2759"/>
<proteinExistence type="predicted"/>
<evidence type="ECO:0000313" key="6">
    <source>
        <dbReference type="EMBL" id="KLO09276.1"/>
    </source>
</evidence>
<dbReference type="GO" id="GO:0070402">
    <property type="term" value="F:NADPH binding"/>
    <property type="evidence" value="ECO:0007669"/>
    <property type="project" value="TreeGrafter"/>
</dbReference>
<dbReference type="Gene3D" id="3.90.180.10">
    <property type="entry name" value="Medium-chain alcohol dehydrogenases, catalytic domain"/>
    <property type="match status" value="1"/>
</dbReference>
<reference evidence="6 7" key="1">
    <citation type="submission" date="2015-04" db="EMBL/GenBank/DDBJ databases">
        <title>Complete genome sequence of Schizopora paradoxa KUC8140, a cosmopolitan wood degrader in East Asia.</title>
        <authorList>
            <consortium name="DOE Joint Genome Institute"/>
            <person name="Min B."/>
            <person name="Park H."/>
            <person name="Jang Y."/>
            <person name="Kim J.-J."/>
            <person name="Kim K.H."/>
            <person name="Pangilinan J."/>
            <person name="Lipzen A."/>
            <person name="Riley R."/>
            <person name="Grigoriev I.V."/>
            <person name="Spatafora J.W."/>
            <person name="Choi I.-G."/>
        </authorList>
    </citation>
    <scope>NUCLEOTIDE SEQUENCE [LARGE SCALE GENOMIC DNA]</scope>
    <source>
        <strain evidence="6 7">KUC8140</strain>
    </source>
</reference>
<dbReference type="GO" id="GO:0035925">
    <property type="term" value="F:mRNA 3'-UTR AU-rich region binding"/>
    <property type="evidence" value="ECO:0007669"/>
    <property type="project" value="TreeGrafter"/>
</dbReference>
<dbReference type="InterPro" id="IPR013154">
    <property type="entry name" value="ADH-like_N"/>
</dbReference>
<dbReference type="InterPro" id="IPR011032">
    <property type="entry name" value="GroES-like_sf"/>
</dbReference>
<evidence type="ECO:0000256" key="4">
    <source>
        <dbReference type="ARBA" id="ARBA00070796"/>
    </source>
</evidence>
<protein>
    <recommendedName>
        <fullName evidence="4">Probable quinone oxidoreductase</fullName>
    </recommendedName>
    <alternativeName>
        <fullName evidence="3">NADPH:quinone reductase</fullName>
    </alternativeName>
</protein>
<dbReference type="FunCoup" id="A0A0H2RWT2">
    <property type="interactions" value="364"/>
</dbReference>
<dbReference type="FunFam" id="3.40.50.720:FF:000053">
    <property type="entry name" value="Quinone oxidoreductase 1"/>
    <property type="match status" value="1"/>
</dbReference>
<evidence type="ECO:0000256" key="1">
    <source>
        <dbReference type="ARBA" id="ARBA00022857"/>
    </source>
</evidence>
<dbReference type="STRING" id="27342.A0A0H2RWT2"/>
<dbReference type="GO" id="GO:0005829">
    <property type="term" value="C:cytosol"/>
    <property type="evidence" value="ECO:0007669"/>
    <property type="project" value="TreeGrafter"/>
</dbReference>
<dbReference type="GO" id="GO:0003960">
    <property type="term" value="F:quinone reductase (NADPH) activity"/>
    <property type="evidence" value="ECO:0007669"/>
    <property type="project" value="InterPro"/>
</dbReference>
<evidence type="ECO:0000259" key="5">
    <source>
        <dbReference type="SMART" id="SM00829"/>
    </source>
</evidence>
<dbReference type="Proteomes" id="UP000053477">
    <property type="component" value="Unassembled WGS sequence"/>
</dbReference>
<dbReference type="AlphaFoldDB" id="A0A0H2RWT2"/>
<keyword evidence="1" id="KW-0521">NADP</keyword>
<dbReference type="Gene3D" id="3.40.50.720">
    <property type="entry name" value="NAD(P)-binding Rossmann-like Domain"/>
    <property type="match status" value="1"/>
</dbReference>
<sequence>MSLPTTIKAIAAPQHGDVDVLDVVDLPFLKQEPNEVLVKVVYAGVNFIDTYQRKGLYPAKSFPVRLGQEASGVVVALPTDEKSLNDPEFKKRGFSVGINVAALYQGSLAEYISVPWHQVHPLSPSIDLLSASAALLQGLTALTFMCEAHNVQKGETILIHTVAGGLGLILAQIAHARGAIVIGTTSSQEKAELAKKHGVDHVVLYTREDTVRRVLELTNGEGVNAVFDGVGKDTFEGNFKILKRKGTFVSYGNASGPVPPFAPLKLTEKNLKFLRPTAINYLVTPEESHFYTTELFKLVENGTVKINVHKMYPFTAEGARQSHIDITGKGTSGKLVVRVSE</sequence>
<dbReference type="Pfam" id="PF00107">
    <property type="entry name" value="ADH_zinc_N"/>
    <property type="match status" value="1"/>
</dbReference>
<dbReference type="CDD" id="cd05286">
    <property type="entry name" value="QOR2"/>
    <property type="match status" value="1"/>
</dbReference>
<dbReference type="InParanoid" id="A0A0H2RWT2"/>
<dbReference type="PANTHER" id="PTHR48106">
    <property type="entry name" value="QUINONE OXIDOREDUCTASE PIG3-RELATED"/>
    <property type="match status" value="1"/>
</dbReference>
<dbReference type="Pfam" id="PF08240">
    <property type="entry name" value="ADH_N"/>
    <property type="match status" value="1"/>
</dbReference>
<keyword evidence="2" id="KW-0560">Oxidoreductase</keyword>
<dbReference type="SUPFAM" id="SSF51735">
    <property type="entry name" value="NAD(P)-binding Rossmann-fold domains"/>
    <property type="match status" value="1"/>
</dbReference>
<keyword evidence="7" id="KW-1185">Reference proteome</keyword>
<dbReference type="PANTHER" id="PTHR48106:SF13">
    <property type="entry name" value="QUINONE OXIDOREDUCTASE-RELATED"/>
    <property type="match status" value="1"/>
</dbReference>
<gene>
    <name evidence="6" type="ORF">SCHPADRAFT_834180</name>
</gene>
<dbReference type="EMBL" id="KQ086061">
    <property type="protein sequence ID" value="KLO09276.1"/>
    <property type="molecule type" value="Genomic_DNA"/>
</dbReference>
<dbReference type="InterPro" id="IPR020843">
    <property type="entry name" value="ER"/>
</dbReference>
<accession>A0A0H2RWT2</accession>
<dbReference type="SMART" id="SM00829">
    <property type="entry name" value="PKS_ER"/>
    <property type="match status" value="1"/>
</dbReference>
<dbReference type="InterPro" id="IPR047618">
    <property type="entry name" value="QOR-like"/>
</dbReference>
<name>A0A0H2RWT2_9AGAM</name>
<dbReference type="InterPro" id="IPR036291">
    <property type="entry name" value="NAD(P)-bd_dom_sf"/>
</dbReference>
<dbReference type="SUPFAM" id="SSF50129">
    <property type="entry name" value="GroES-like"/>
    <property type="match status" value="1"/>
</dbReference>